<reference evidence="1" key="1">
    <citation type="submission" date="2021-06" db="EMBL/GenBank/DDBJ databases">
        <authorList>
            <person name="Kallberg Y."/>
            <person name="Tangrot J."/>
            <person name="Rosling A."/>
        </authorList>
    </citation>
    <scope>NUCLEOTIDE SEQUENCE</scope>
    <source>
        <strain evidence="1">IN212</strain>
    </source>
</reference>
<feature type="non-terminal residue" evidence="1">
    <location>
        <position position="1"/>
    </location>
</feature>
<name>A0A9N9F3X1_9GLOM</name>
<accession>A0A9N9F3X1</accession>
<dbReference type="EMBL" id="CAJVPZ010002137">
    <property type="protein sequence ID" value="CAG8507025.1"/>
    <property type="molecule type" value="Genomic_DNA"/>
</dbReference>
<sequence length="52" mass="5922">VRMNPLFQIIKDNELITSTRNIYSQSLKTDQKFKPNNINASANKTLSFAGLH</sequence>
<dbReference type="Proteomes" id="UP000789396">
    <property type="component" value="Unassembled WGS sequence"/>
</dbReference>
<comment type="caution">
    <text evidence="1">The sequence shown here is derived from an EMBL/GenBank/DDBJ whole genome shotgun (WGS) entry which is preliminary data.</text>
</comment>
<gene>
    <name evidence="1" type="ORF">RFULGI_LOCUS2714</name>
</gene>
<evidence type="ECO:0000313" key="1">
    <source>
        <dbReference type="EMBL" id="CAG8507025.1"/>
    </source>
</evidence>
<dbReference type="AlphaFoldDB" id="A0A9N9F3X1"/>
<keyword evidence="2" id="KW-1185">Reference proteome</keyword>
<protein>
    <submittedName>
        <fullName evidence="1">1036_t:CDS:1</fullName>
    </submittedName>
</protein>
<organism evidence="1 2">
    <name type="scientific">Racocetra fulgida</name>
    <dbReference type="NCBI Taxonomy" id="60492"/>
    <lineage>
        <taxon>Eukaryota</taxon>
        <taxon>Fungi</taxon>
        <taxon>Fungi incertae sedis</taxon>
        <taxon>Mucoromycota</taxon>
        <taxon>Glomeromycotina</taxon>
        <taxon>Glomeromycetes</taxon>
        <taxon>Diversisporales</taxon>
        <taxon>Gigasporaceae</taxon>
        <taxon>Racocetra</taxon>
    </lineage>
</organism>
<proteinExistence type="predicted"/>
<evidence type="ECO:0000313" key="2">
    <source>
        <dbReference type="Proteomes" id="UP000789396"/>
    </source>
</evidence>